<evidence type="ECO:0000256" key="1">
    <source>
        <dbReference type="SAM" id="SignalP"/>
    </source>
</evidence>
<evidence type="ECO:0000313" key="4">
    <source>
        <dbReference type="Proteomes" id="UP001172102"/>
    </source>
</evidence>
<dbReference type="PROSITE" id="PS50280">
    <property type="entry name" value="SET"/>
    <property type="match status" value="1"/>
</dbReference>
<feature type="domain" description="SET" evidence="2">
    <location>
        <begin position="125"/>
        <end position="263"/>
    </location>
</feature>
<dbReference type="InterPro" id="IPR053185">
    <property type="entry name" value="SET_domain_protein"/>
</dbReference>
<organism evidence="3 4">
    <name type="scientific">Lasiosphaeris hirsuta</name>
    <dbReference type="NCBI Taxonomy" id="260670"/>
    <lineage>
        <taxon>Eukaryota</taxon>
        <taxon>Fungi</taxon>
        <taxon>Dikarya</taxon>
        <taxon>Ascomycota</taxon>
        <taxon>Pezizomycotina</taxon>
        <taxon>Sordariomycetes</taxon>
        <taxon>Sordariomycetidae</taxon>
        <taxon>Sordariales</taxon>
        <taxon>Lasiosphaeriaceae</taxon>
        <taxon>Lasiosphaeris</taxon>
    </lineage>
</organism>
<dbReference type="SMART" id="SM00317">
    <property type="entry name" value="SET"/>
    <property type="match status" value="1"/>
</dbReference>
<dbReference type="PANTHER" id="PTHR47332:SF6">
    <property type="entry name" value="SET DOMAIN-CONTAINING PROTEIN"/>
    <property type="match status" value="1"/>
</dbReference>
<dbReference type="Proteomes" id="UP001172102">
    <property type="component" value="Unassembled WGS sequence"/>
</dbReference>
<gene>
    <name evidence="3" type="ORF">B0H67DRAFT_476558</name>
</gene>
<evidence type="ECO:0000259" key="2">
    <source>
        <dbReference type="PROSITE" id="PS50280"/>
    </source>
</evidence>
<dbReference type="AlphaFoldDB" id="A0AA40E9Z7"/>
<dbReference type="Pfam" id="PF00856">
    <property type="entry name" value="SET"/>
    <property type="match status" value="1"/>
</dbReference>
<comment type="caution">
    <text evidence="3">The sequence shown here is derived from an EMBL/GenBank/DDBJ whole genome shotgun (WGS) entry which is preliminary data.</text>
</comment>
<dbReference type="SUPFAM" id="SSF82199">
    <property type="entry name" value="SET domain"/>
    <property type="match status" value="1"/>
</dbReference>
<feature type="chain" id="PRO_5041213668" description="SET domain-containing protein" evidence="1">
    <location>
        <begin position="23"/>
        <end position="419"/>
    </location>
</feature>
<dbReference type="InterPro" id="IPR046341">
    <property type="entry name" value="SET_dom_sf"/>
</dbReference>
<evidence type="ECO:0000313" key="3">
    <source>
        <dbReference type="EMBL" id="KAK0729546.1"/>
    </source>
</evidence>
<dbReference type="Gene3D" id="1.25.40.10">
    <property type="entry name" value="Tetratricopeptide repeat domain"/>
    <property type="match status" value="1"/>
</dbReference>
<proteinExistence type="predicted"/>
<dbReference type="InterPro" id="IPR001214">
    <property type="entry name" value="SET_dom"/>
</dbReference>
<sequence length="419" mass="46850">MTLTAITALFATSLLTLKAASATREQCGWGLPRSPLQYLPLCLDDTAGPDPSTWAPWTHKPACVEADETPWCVFTNAAMPRGNGERRGISIVTTPALAADAFDLTRHPLAAAFDAIPPKKRFDALPYEVRDVPGKGKGAVATRRIEKGRVVLIDHVMVLATTEFPADVMHEEVQELLSRGVEQLNESESVYGLAKKGREEQGLTEVEDVLLTNSFEIAIEDQSYMWIFPDLSRLNHACKTTLAMTVWSSRDIEPGEEITITYSDTDQTYAERQKTFAQVWGFDCTCSLCTAPEQQRNASDKRRLRIHMLRERVLKRAKEGDFKRAIKATEELFQVAEEEGLTPHMGDLYEIPARLYYQVGDLERAREYTKRSLYQVEGLGVPGGKDIERVRVLKGVLSRIENEMENTKGPGEGQGEERG</sequence>
<name>A0AA40E9Z7_9PEZI</name>
<reference evidence="3" key="1">
    <citation type="submission" date="2023-06" db="EMBL/GenBank/DDBJ databases">
        <title>Genome-scale phylogeny and comparative genomics of the fungal order Sordariales.</title>
        <authorList>
            <consortium name="Lawrence Berkeley National Laboratory"/>
            <person name="Hensen N."/>
            <person name="Bonometti L."/>
            <person name="Westerberg I."/>
            <person name="Brannstrom I.O."/>
            <person name="Guillou S."/>
            <person name="Cros-Aarteil S."/>
            <person name="Calhoun S."/>
            <person name="Haridas S."/>
            <person name="Kuo A."/>
            <person name="Mondo S."/>
            <person name="Pangilinan J."/>
            <person name="Riley R."/>
            <person name="Labutti K."/>
            <person name="Andreopoulos B."/>
            <person name="Lipzen A."/>
            <person name="Chen C."/>
            <person name="Yanf M."/>
            <person name="Daum C."/>
            <person name="Ng V."/>
            <person name="Clum A."/>
            <person name="Steindorff A."/>
            <person name="Ohm R."/>
            <person name="Martin F."/>
            <person name="Silar P."/>
            <person name="Natvig D."/>
            <person name="Lalanne C."/>
            <person name="Gautier V."/>
            <person name="Ament-Velasquez S.L."/>
            <person name="Kruys A."/>
            <person name="Hutchinson M.I."/>
            <person name="Powell A.J."/>
            <person name="Barry K."/>
            <person name="Miller A.N."/>
            <person name="Grigoriev I.V."/>
            <person name="Debuchy R."/>
            <person name="Gladieux P."/>
            <person name="Thoren M.H."/>
            <person name="Johannesson H."/>
        </authorList>
    </citation>
    <scope>NUCLEOTIDE SEQUENCE</scope>
    <source>
        <strain evidence="3">SMH4607-1</strain>
    </source>
</reference>
<dbReference type="CDD" id="cd20071">
    <property type="entry name" value="SET_SMYD"/>
    <property type="match status" value="1"/>
</dbReference>
<dbReference type="PANTHER" id="PTHR47332">
    <property type="entry name" value="SET DOMAIN-CONTAINING PROTEIN 5"/>
    <property type="match status" value="1"/>
</dbReference>
<dbReference type="EMBL" id="JAUKUA010000001">
    <property type="protein sequence ID" value="KAK0729546.1"/>
    <property type="molecule type" value="Genomic_DNA"/>
</dbReference>
<dbReference type="SUPFAM" id="SSF48452">
    <property type="entry name" value="TPR-like"/>
    <property type="match status" value="1"/>
</dbReference>
<dbReference type="InterPro" id="IPR011990">
    <property type="entry name" value="TPR-like_helical_dom_sf"/>
</dbReference>
<protein>
    <recommendedName>
        <fullName evidence="2">SET domain-containing protein</fullName>
    </recommendedName>
</protein>
<keyword evidence="4" id="KW-1185">Reference proteome</keyword>
<accession>A0AA40E9Z7</accession>
<dbReference type="Gene3D" id="2.170.270.10">
    <property type="entry name" value="SET domain"/>
    <property type="match status" value="1"/>
</dbReference>
<feature type="signal peptide" evidence="1">
    <location>
        <begin position="1"/>
        <end position="22"/>
    </location>
</feature>
<keyword evidence="1" id="KW-0732">Signal</keyword>